<accession>A0A6N9YJQ0</accession>
<dbReference type="EMBL" id="JAAGOB010000003">
    <property type="protein sequence ID" value="NED95281.1"/>
    <property type="molecule type" value="Genomic_DNA"/>
</dbReference>
<gene>
    <name evidence="4" type="ORF">G1H11_08125</name>
</gene>
<dbReference type="RefSeq" id="WP_163817785.1">
    <property type="nucleotide sequence ID" value="NZ_JAAGOB010000003.1"/>
</dbReference>
<feature type="domain" description="DUF1707" evidence="2">
    <location>
        <begin position="10"/>
        <end position="62"/>
    </location>
</feature>
<evidence type="ECO:0000256" key="1">
    <source>
        <dbReference type="SAM" id="MobiDB-lite"/>
    </source>
</evidence>
<proteinExistence type="predicted"/>
<keyword evidence="5" id="KW-1185">Reference proteome</keyword>
<dbReference type="AlphaFoldDB" id="A0A6N9YJQ0"/>
<evidence type="ECO:0000259" key="3">
    <source>
        <dbReference type="Pfam" id="PF09922"/>
    </source>
</evidence>
<dbReference type="Pfam" id="PF09922">
    <property type="entry name" value="LiaF-like_C"/>
    <property type="match status" value="1"/>
</dbReference>
<dbReference type="InterPro" id="IPR012551">
    <property type="entry name" value="DUF1707_SHOCT-like"/>
</dbReference>
<feature type="region of interest" description="Disordered" evidence="1">
    <location>
        <begin position="1"/>
        <end position="20"/>
    </location>
</feature>
<feature type="domain" description="Cell wall-active antibiotics response LiaF-like C-terminal" evidence="3">
    <location>
        <begin position="116"/>
        <end position="173"/>
    </location>
</feature>
<sequence>MTESRDERALRASDSDRDRVADRLREAAAEGRLSLTELDERIDALYAAKTYGELDQVVEDLPGVASGSGVSPPAVTAERRPTGRRPTGRVGGRAGSRVSKAVFSGLQRRGRWVVPERYSVKVVFAGAELDLREAQLEADEVEIDVKAVFGGVAITVPDDVYVTVDVAGVFGGANDAASLQQPPDGAPVLRITGKAVFGGVDVRRKPATS</sequence>
<organism evidence="4 5">
    <name type="scientific">Phytoactinopolyspora alkaliphila</name>
    <dbReference type="NCBI Taxonomy" id="1783498"/>
    <lineage>
        <taxon>Bacteria</taxon>
        <taxon>Bacillati</taxon>
        <taxon>Actinomycetota</taxon>
        <taxon>Actinomycetes</taxon>
        <taxon>Jiangellales</taxon>
        <taxon>Jiangellaceae</taxon>
        <taxon>Phytoactinopolyspora</taxon>
    </lineage>
</organism>
<dbReference type="PANTHER" id="PTHR40763">
    <property type="entry name" value="MEMBRANE PROTEIN-RELATED"/>
    <property type="match status" value="1"/>
</dbReference>
<dbReference type="PANTHER" id="PTHR40763:SF4">
    <property type="entry name" value="DUF1707 DOMAIN-CONTAINING PROTEIN"/>
    <property type="match status" value="1"/>
</dbReference>
<dbReference type="Pfam" id="PF08044">
    <property type="entry name" value="DUF1707"/>
    <property type="match status" value="1"/>
</dbReference>
<feature type="region of interest" description="Disordered" evidence="1">
    <location>
        <begin position="63"/>
        <end position="94"/>
    </location>
</feature>
<dbReference type="InterPro" id="IPR024425">
    <property type="entry name" value="LiaF-like_C"/>
</dbReference>
<evidence type="ECO:0000259" key="2">
    <source>
        <dbReference type="Pfam" id="PF08044"/>
    </source>
</evidence>
<evidence type="ECO:0000313" key="4">
    <source>
        <dbReference type="EMBL" id="NED95281.1"/>
    </source>
</evidence>
<protein>
    <submittedName>
        <fullName evidence="4">DUF1707 domain-containing protein</fullName>
    </submittedName>
</protein>
<reference evidence="4 5" key="1">
    <citation type="submission" date="2020-02" db="EMBL/GenBank/DDBJ databases">
        <authorList>
            <person name="Li X.-J."/>
            <person name="Feng X.-M."/>
        </authorList>
    </citation>
    <scope>NUCLEOTIDE SEQUENCE [LARGE SCALE GENOMIC DNA]</scope>
    <source>
        <strain evidence="4 5">CGMCC 4.7225</strain>
    </source>
</reference>
<evidence type="ECO:0000313" key="5">
    <source>
        <dbReference type="Proteomes" id="UP000469185"/>
    </source>
</evidence>
<comment type="caution">
    <text evidence="4">The sequence shown here is derived from an EMBL/GenBank/DDBJ whole genome shotgun (WGS) entry which is preliminary data.</text>
</comment>
<name>A0A6N9YJQ0_9ACTN</name>
<dbReference type="Proteomes" id="UP000469185">
    <property type="component" value="Unassembled WGS sequence"/>
</dbReference>